<evidence type="ECO:0000313" key="2">
    <source>
        <dbReference type="Proteomes" id="UP000799764"/>
    </source>
</evidence>
<reference evidence="1" key="1">
    <citation type="journal article" date="2020" name="Stud. Mycol.">
        <title>101 Dothideomycetes genomes: a test case for predicting lifestyles and emergence of pathogens.</title>
        <authorList>
            <person name="Haridas S."/>
            <person name="Albert R."/>
            <person name="Binder M."/>
            <person name="Bloem J."/>
            <person name="Labutti K."/>
            <person name="Salamov A."/>
            <person name="Andreopoulos B."/>
            <person name="Baker S."/>
            <person name="Barry K."/>
            <person name="Bills G."/>
            <person name="Bluhm B."/>
            <person name="Cannon C."/>
            <person name="Castanera R."/>
            <person name="Culley D."/>
            <person name="Daum C."/>
            <person name="Ezra D."/>
            <person name="Gonzalez J."/>
            <person name="Henrissat B."/>
            <person name="Kuo A."/>
            <person name="Liang C."/>
            <person name="Lipzen A."/>
            <person name="Lutzoni F."/>
            <person name="Magnuson J."/>
            <person name="Mondo S."/>
            <person name="Nolan M."/>
            <person name="Ohm R."/>
            <person name="Pangilinan J."/>
            <person name="Park H.-J."/>
            <person name="Ramirez L."/>
            <person name="Alfaro M."/>
            <person name="Sun H."/>
            <person name="Tritt A."/>
            <person name="Yoshinaga Y."/>
            <person name="Zwiers L.-H."/>
            <person name="Turgeon B."/>
            <person name="Goodwin S."/>
            <person name="Spatafora J."/>
            <person name="Crous P."/>
            <person name="Grigoriev I."/>
        </authorList>
    </citation>
    <scope>NUCLEOTIDE SEQUENCE</scope>
    <source>
        <strain evidence="1">CBS 690.94</strain>
    </source>
</reference>
<dbReference type="EMBL" id="MU001510">
    <property type="protein sequence ID" value="KAF2438955.1"/>
    <property type="molecule type" value="Genomic_DNA"/>
</dbReference>
<gene>
    <name evidence="1" type="ORF">P171DRAFT_128643</name>
</gene>
<comment type="caution">
    <text evidence="1">The sequence shown here is derived from an EMBL/GenBank/DDBJ whole genome shotgun (WGS) entry which is preliminary data.</text>
</comment>
<dbReference type="AlphaFoldDB" id="A0A9P4P5V9"/>
<organism evidence="1 2">
    <name type="scientific">Karstenula rhodostoma CBS 690.94</name>
    <dbReference type="NCBI Taxonomy" id="1392251"/>
    <lineage>
        <taxon>Eukaryota</taxon>
        <taxon>Fungi</taxon>
        <taxon>Dikarya</taxon>
        <taxon>Ascomycota</taxon>
        <taxon>Pezizomycotina</taxon>
        <taxon>Dothideomycetes</taxon>
        <taxon>Pleosporomycetidae</taxon>
        <taxon>Pleosporales</taxon>
        <taxon>Massarineae</taxon>
        <taxon>Didymosphaeriaceae</taxon>
        <taxon>Karstenula</taxon>
    </lineage>
</organism>
<name>A0A9P4P5V9_9PLEO</name>
<protein>
    <submittedName>
        <fullName evidence="1">Uncharacterized protein</fullName>
    </submittedName>
</protein>
<proteinExistence type="predicted"/>
<evidence type="ECO:0000313" key="1">
    <source>
        <dbReference type="EMBL" id="KAF2438955.1"/>
    </source>
</evidence>
<sequence length="215" mass="23288">MVASLKYPAPWCGLHLIMLCGHHELSDKGGTQRGSLALARRRNAVAGTPEETCGGLLVLGIVIMEVTCASSCSRGTVLERMGAGPWHRQRLLWGRQAVPQCLESTQVARQVMPYAMMLCSLLFGVLFRNGCARTEARQWSDSTRHHCVGCEMVCGEMQGTVQSDPKWASPAASMGLLESCLHCWAHGRAGLGWGKAGRKPSSASPMSLCFWLCPS</sequence>
<keyword evidence="2" id="KW-1185">Reference proteome</keyword>
<dbReference type="Proteomes" id="UP000799764">
    <property type="component" value="Unassembled WGS sequence"/>
</dbReference>
<accession>A0A9P4P5V9</accession>